<dbReference type="Proteomes" id="UP000693970">
    <property type="component" value="Unassembled WGS sequence"/>
</dbReference>
<gene>
    <name evidence="2" type="ORF">IV203_037722</name>
</gene>
<sequence length="475" mass="53972">MTTSGGGTRAATAATSRRVKQKLVNLLFGKEFSRTGPEGHRKLDYSMYKYDDLKKAYLERLHVLHPDKQRNIQRDIAYIQFKAERDTKHEFQQLQEIWSQYDEMAKSMMKVAGGDGENANFTQFGVGCSFSDSEAERALRSHITDQACRGWFSSGLLAEQGQSGNTDPSQKATCGSYKVISLIDDDLFIETTEDSRETGGRDDVGRRSVCFLLQYTLLGTLVNGLIPKTPREQTNRAVVSIQNAIDNHRREGKPLRFFVDYLIPLPPETKAEDIDPWPGGLAQMYPYAEEILMDILQRVVDEPAGKCSSQVLSAPDCCGFFVQESKAAAKNDIAAILFPGVDQLDKMQDLDAMVGDRPLLLFNKQFQRPVDFGFLKNEQSRKEIFNRYAQGFAFQEFACRGEDTKLTFEYPNWTAAVICEGVESDGSDREILLFEEQPNRPTYEELERKINEVLPQPLWMRKMEEAEAKGFKFQR</sequence>
<proteinExistence type="predicted"/>
<name>A0A9K3LL96_9STRA</name>
<dbReference type="OrthoDB" id="188598at2759"/>
<evidence type="ECO:0000313" key="3">
    <source>
        <dbReference type="Proteomes" id="UP000693970"/>
    </source>
</evidence>
<comment type="caution">
    <text evidence="2">The sequence shown here is derived from an EMBL/GenBank/DDBJ whole genome shotgun (WGS) entry which is preliminary data.</text>
</comment>
<dbReference type="Pfam" id="PF09353">
    <property type="entry name" value="DUF1995"/>
    <property type="match status" value="1"/>
</dbReference>
<dbReference type="AlphaFoldDB" id="A0A9K3LL96"/>
<dbReference type="PANTHER" id="PTHR35509:SF4">
    <property type="entry name" value="DUF1995 DOMAIN-CONTAINING PROTEIN"/>
    <property type="match status" value="1"/>
</dbReference>
<dbReference type="InterPro" id="IPR018962">
    <property type="entry name" value="DUF1995"/>
</dbReference>
<evidence type="ECO:0000259" key="1">
    <source>
        <dbReference type="Pfam" id="PF09353"/>
    </source>
</evidence>
<dbReference type="EMBL" id="JAGRRH010000009">
    <property type="protein sequence ID" value="KAG7364520.1"/>
    <property type="molecule type" value="Genomic_DNA"/>
</dbReference>
<accession>A0A9K3LL96</accession>
<keyword evidence="3" id="KW-1185">Reference proteome</keyword>
<organism evidence="2 3">
    <name type="scientific">Nitzschia inconspicua</name>
    <dbReference type="NCBI Taxonomy" id="303405"/>
    <lineage>
        <taxon>Eukaryota</taxon>
        <taxon>Sar</taxon>
        <taxon>Stramenopiles</taxon>
        <taxon>Ochrophyta</taxon>
        <taxon>Bacillariophyta</taxon>
        <taxon>Bacillariophyceae</taxon>
        <taxon>Bacillariophycidae</taxon>
        <taxon>Bacillariales</taxon>
        <taxon>Bacillariaceae</taxon>
        <taxon>Nitzschia</taxon>
    </lineage>
</organism>
<dbReference type="PANTHER" id="PTHR35509">
    <property type="entry name" value="DOMAIN PROTEIN, PUTATIVE (DUF1995)-RELATED"/>
    <property type="match status" value="1"/>
</dbReference>
<dbReference type="InterPro" id="IPR053021">
    <property type="entry name" value="Chloroplast_ADK"/>
</dbReference>
<evidence type="ECO:0000313" key="2">
    <source>
        <dbReference type="EMBL" id="KAG7364520.1"/>
    </source>
</evidence>
<reference evidence="2" key="2">
    <citation type="submission" date="2021-04" db="EMBL/GenBank/DDBJ databases">
        <authorList>
            <person name="Podell S."/>
        </authorList>
    </citation>
    <scope>NUCLEOTIDE SEQUENCE</scope>
    <source>
        <strain evidence="2">Hildebrandi</strain>
    </source>
</reference>
<reference evidence="2" key="1">
    <citation type="journal article" date="2021" name="Sci. Rep.">
        <title>Diploid genomic architecture of Nitzschia inconspicua, an elite biomass production diatom.</title>
        <authorList>
            <person name="Oliver A."/>
            <person name="Podell S."/>
            <person name="Pinowska A."/>
            <person name="Traller J.C."/>
            <person name="Smith S.R."/>
            <person name="McClure R."/>
            <person name="Beliaev A."/>
            <person name="Bohutskyi P."/>
            <person name="Hill E.A."/>
            <person name="Rabines A."/>
            <person name="Zheng H."/>
            <person name="Allen L.Z."/>
            <person name="Kuo A."/>
            <person name="Grigoriev I.V."/>
            <person name="Allen A.E."/>
            <person name="Hazlebeck D."/>
            <person name="Allen E.E."/>
        </authorList>
    </citation>
    <scope>NUCLEOTIDE SEQUENCE</scope>
    <source>
        <strain evidence="2">Hildebrandi</strain>
    </source>
</reference>
<protein>
    <submittedName>
        <fullName evidence="2">DUF1995 domain containing protein</fullName>
    </submittedName>
</protein>
<feature type="domain" description="DUF1995" evidence="1">
    <location>
        <begin position="227"/>
        <end position="447"/>
    </location>
</feature>